<dbReference type="Gene3D" id="2.130.10.10">
    <property type="entry name" value="YVTN repeat-like/Quinoprotein amine dehydrogenase"/>
    <property type="match status" value="1"/>
</dbReference>
<gene>
    <name evidence="4" type="ORF">C4B63_77g28</name>
</gene>
<evidence type="ECO:0000313" key="4">
    <source>
        <dbReference type="EMBL" id="PWU88255.1"/>
    </source>
</evidence>
<reference evidence="4 5" key="1">
    <citation type="journal article" date="2018" name="Microb. Genom.">
        <title>Expanding an expanded genome: long-read sequencing of Trypanosoma cruzi.</title>
        <authorList>
            <person name="Berna L."/>
            <person name="Rodriguez M."/>
            <person name="Chiribao M.L."/>
            <person name="Parodi-Talice A."/>
            <person name="Pita S."/>
            <person name="Rijo G."/>
            <person name="Alvarez-Valin F."/>
            <person name="Robello C."/>
        </authorList>
    </citation>
    <scope>NUCLEOTIDE SEQUENCE [LARGE SCALE GENOMIC DNA]</scope>
    <source>
        <strain evidence="4 5">Dm28c</strain>
    </source>
</reference>
<dbReference type="SUPFAM" id="SSF50978">
    <property type="entry name" value="WD40 repeat-like"/>
    <property type="match status" value="2"/>
</dbReference>
<keyword evidence="1" id="KW-0677">Repeat</keyword>
<dbReference type="PROSITE" id="PS50082">
    <property type="entry name" value="WD_REPEATS_2"/>
    <property type="match status" value="1"/>
</dbReference>
<dbReference type="VEuPathDB" id="TriTrypDB:TcG_09698"/>
<dbReference type="EMBL" id="PRFA01000077">
    <property type="protein sequence ID" value="PWU88255.1"/>
    <property type="molecule type" value="Genomic_DNA"/>
</dbReference>
<dbReference type="VEuPathDB" id="TriTrypDB:Tc_MARK_9265"/>
<dbReference type="VEuPathDB" id="TriTrypDB:TcCL_NonESM03492"/>
<dbReference type="InterPro" id="IPR015943">
    <property type="entry name" value="WD40/YVTN_repeat-like_dom_sf"/>
</dbReference>
<organism evidence="4 5">
    <name type="scientific">Trypanosoma cruzi</name>
    <dbReference type="NCBI Taxonomy" id="5693"/>
    <lineage>
        <taxon>Eukaryota</taxon>
        <taxon>Discoba</taxon>
        <taxon>Euglenozoa</taxon>
        <taxon>Kinetoplastea</taxon>
        <taxon>Metakinetoplastina</taxon>
        <taxon>Trypanosomatida</taxon>
        <taxon>Trypanosomatidae</taxon>
        <taxon>Trypanosoma</taxon>
        <taxon>Schizotrypanum</taxon>
    </lineage>
</organism>
<dbReference type="AlphaFoldDB" id="A0A2V2UVH8"/>
<dbReference type="PANTHER" id="PTHR44324">
    <property type="entry name" value="WD40 REPEAT DOMAIN 95"/>
    <property type="match status" value="1"/>
</dbReference>
<dbReference type="VEuPathDB" id="TriTrypDB:C4B63_77g28"/>
<dbReference type="VEuPathDB" id="TriTrypDB:TCSYLVIO_011109"/>
<evidence type="ECO:0000313" key="5">
    <source>
        <dbReference type="Proteomes" id="UP000246121"/>
    </source>
</evidence>
<dbReference type="PANTHER" id="PTHR44324:SF4">
    <property type="entry name" value="WD40 REPEAT DOMAIN 95"/>
    <property type="match status" value="1"/>
</dbReference>
<dbReference type="VEuPathDB" id="TriTrypDB:TcBrA4_0138570"/>
<name>A0A2V2UVH8_TRYCR</name>
<dbReference type="VEuPathDB" id="TriTrypDB:TcCLB.441729.9"/>
<dbReference type="InterPro" id="IPR051242">
    <property type="entry name" value="WD-EF-hand_domain"/>
</dbReference>
<dbReference type="VEuPathDB" id="TriTrypDB:TcYC6_0031570"/>
<evidence type="ECO:0000256" key="3">
    <source>
        <dbReference type="SAM" id="MobiDB-lite"/>
    </source>
</evidence>
<dbReference type="VEuPathDB" id="TriTrypDB:TcCL_NonESM13355"/>
<dbReference type="InterPro" id="IPR001680">
    <property type="entry name" value="WD40_rpt"/>
</dbReference>
<evidence type="ECO:0000256" key="2">
    <source>
        <dbReference type="PROSITE-ProRule" id="PRU00221"/>
    </source>
</evidence>
<comment type="caution">
    <text evidence="4">The sequence shown here is derived from an EMBL/GenBank/DDBJ whole genome shotgun (WGS) entry which is preliminary data.</text>
</comment>
<accession>A0A2V2UVH8</accession>
<dbReference type="VEuPathDB" id="TriTrypDB:ECC02_011644"/>
<proteinExistence type="predicted"/>
<dbReference type="InterPro" id="IPR036322">
    <property type="entry name" value="WD40_repeat_dom_sf"/>
</dbReference>
<dbReference type="VEuPathDB" id="TriTrypDB:BCY84_09252"/>
<feature type="compositionally biased region" description="Basic and acidic residues" evidence="3">
    <location>
        <begin position="949"/>
        <end position="958"/>
    </location>
</feature>
<dbReference type="VEuPathDB" id="TriTrypDB:TCSYLVIO_011110"/>
<keyword evidence="2" id="KW-0853">WD repeat</keyword>
<dbReference type="VEuPathDB" id="TriTrypDB:TcCLB.506375.100"/>
<feature type="region of interest" description="Disordered" evidence="3">
    <location>
        <begin position="949"/>
        <end position="979"/>
    </location>
</feature>
<feature type="repeat" description="WD" evidence="2">
    <location>
        <begin position="341"/>
        <end position="382"/>
    </location>
</feature>
<dbReference type="Proteomes" id="UP000246121">
    <property type="component" value="Unassembled WGS sequence"/>
</dbReference>
<dbReference type="VEuPathDB" id="TriTrypDB:TCDM_11270"/>
<dbReference type="VEuPathDB" id="TriTrypDB:TcCLB.510993.19"/>
<dbReference type="VEuPathDB" id="TriTrypDB:C3747_21g15"/>
<dbReference type="VEuPathDB" id="TriTrypDB:TCDM_11269"/>
<evidence type="ECO:0000256" key="1">
    <source>
        <dbReference type="ARBA" id="ARBA00022737"/>
    </source>
</evidence>
<protein>
    <submittedName>
        <fullName evidence="4">Uncharacterized protein</fullName>
    </submittedName>
</protein>
<sequence length="1066" mass="119458">MEVLKELPVSGLDALKNKFLLSEHLGGLTEEEFVEVLLRVCADYSTVDSPTEAEVRRVFARTDLLGIGRISWEEFSMYAIDSLRRRVNRVMTGEKENERFHPYHVEQLLSKVHAGSVREMRVLPKIGKVMVVTTSVGGCCTMNLCDISRNLPLFGTIRQNSNVPLAWDALPQASGSLFSNSIVCSYHGGLVRLFGVTKPNCFDCYLEEFQLMHLTDTQSAIHWVPFMNRLAMGSCKGLVTLWEMQNQSVMLRKRLCRRLITKMQSRNQLLYVASLDTNEAVKCLDLEHGRVRYALNDHTVGGATQLLVDDQLLFSAGFERGIVQRPLAPSRSEPVLLYDSLLPHQGCISALERLKDTSLLVSGDTEGNLKFWDLRMAACLQTIKGKKSSSSNDCHTPPELQEDLKEYCAASVRSICHIDVLGKLAVATSKELLVLSSDVSLRPALVDDRCSCRFVFFPNPEFFLTVHDSCAKLWSAPTGMLDRCTGPDITKFDITSGCLLEPLNRQLLLGTMGGELKAFSVALLELSLDLTPAIQPYILGREITDLYTVTRYGDDDKTYVMVTTESTIIIVPFRPDCGPQAVISFQGIVKRFLHWNQIIKATAITELHFIVATSDARVHFITYRGLVSVTHTFHMPAAVEAIITKPAFMLRGRFTEEGIKSSQSKEFITFFADVSGRVHIAAMRGCTSNTNGKHSQGGHMTLTEQREGYYSQVSVEMIGSWLPRKPESWIGTQLEERFRQQEIGRLQSRTGKRSSILITSRTKHARTSIVDHRFLSQDISLPDPVISSAVNIVFLDHHSVLVTLDEEGTVQFWNVSGAVAHYLDDSLASSPVLFATWQIREQEVIFFGAASHPTLHLPLLLTATSDLQVTLWSADGIALGTLSTGREADEASGGRRFGLRPYRLLSEDTTAELWAKFITHMDRMVLSDTLKDSPLRLRRRSQVTLTFSQRREGVERRPSQLNVRRASQHSWRPRPSVSLTHVDSTEETAIVRSQRGSNNSQSFQSDDDKYSGFDERCETDIRSIVKPVYQSLVKCTDSSFSLKKTGVVSLPPLNAATGSRRRRFQR</sequence>